<dbReference type="OrthoDB" id="10047222at2759"/>
<proteinExistence type="predicted"/>
<evidence type="ECO:0000313" key="2">
    <source>
        <dbReference type="EMBL" id="OAD54214.1"/>
    </source>
</evidence>
<dbReference type="AlphaFoldDB" id="A0A310S830"/>
<organism evidence="2 3">
    <name type="scientific">Eufriesea mexicana</name>
    <dbReference type="NCBI Taxonomy" id="516756"/>
    <lineage>
        <taxon>Eukaryota</taxon>
        <taxon>Metazoa</taxon>
        <taxon>Ecdysozoa</taxon>
        <taxon>Arthropoda</taxon>
        <taxon>Hexapoda</taxon>
        <taxon>Insecta</taxon>
        <taxon>Pterygota</taxon>
        <taxon>Neoptera</taxon>
        <taxon>Endopterygota</taxon>
        <taxon>Hymenoptera</taxon>
        <taxon>Apocrita</taxon>
        <taxon>Aculeata</taxon>
        <taxon>Apoidea</taxon>
        <taxon>Anthophila</taxon>
        <taxon>Apidae</taxon>
        <taxon>Eufriesea</taxon>
    </lineage>
</organism>
<keyword evidence="3" id="KW-1185">Reference proteome</keyword>
<dbReference type="EMBL" id="KQ765038">
    <property type="protein sequence ID" value="OAD54214.1"/>
    <property type="molecule type" value="Genomic_DNA"/>
</dbReference>
<evidence type="ECO:0000313" key="3">
    <source>
        <dbReference type="Proteomes" id="UP000250275"/>
    </source>
</evidence>
<sequence>MASATMGLRRRVAVNNSPTPSSQSNASSSSKRSRSENNNSPSHGNLNSMNSSRDEPPTKKSRGTSTSATKATSSSSSNASSPETSPSSKSRGGSVSRSNAQAKSSPTVSTDAGPNSVLSNSWQTSSNMSDVSTYAAVAGLGMAAGQGAGLCAGGLSMPTPIPYMSSSMATFVGNATNLGKSSSVSYLDISNMTGGSLSSAATAGLNATYVGNGNTGNAMDSKNGVPMPFPGIAPGVNGAGYGLQKGQTDSAGLPKKFQNDGMFNAYQPWVIKTYGDLAKTKTITIKKYARILRTLRGEEVNSAENSKFRFWVKSKGFHIGQPEGYDAKPADRIIGRHAVTSPGLDPPLYVPTQLPHNKVSLFAKHVSMFLSIYSDNLYLRRSSSKDHLDDQSSVVDGSGESRSCVQDGRLFARSLV</sequence>
<feature type="compositionally biased region" description="Low complexity" evidence="1">
    <location>
        <begin position="15"/>
        <end position="42"/>
    </location>
</feature>
<protein>
    <submittedName>
        <fullName evidence="2">Nucleolar protein 4</fullName>
    </submittedName>
</protein>
<name>A0A310S830_9HYME</name>
<feature type="compositionally biased region" description="Polar residues" evidence="1">
    <location>
        <begin position="99"/>
        <end position="125"/>
    </location>
</feature>
<gene>
    <name evidence="2" type="ORF">WN48_08228</name>
</gene>
<feature type="region of interest" description="Disordered" evidence="1">
    <location>
        <begin position="1"/>
        <end position="125"/>
    </location>
</feature>
<evidence type="ECO:0000256" key="1">
    <source>
        <dbReference type="SAM" id="MobiDB-lite"/>
    </source>
</evidence>
<reference evidence="2 3" key="1">
    <citation type="submission" date="2015-07" db="EMBL/GenBank/DDBJ databases">
        <title>The genome of Eufriesea mexicana.</title>
        <authorList>
            <person name="Pan H."/>
            <person name="Kapheim K."/>
        </authorList>
    </citation>
    <scope>NUCLEOTIDE SEQUENCE [LARGE SCALE GENOMIC DNA]</scope>
    <source>
        <strain evidence="2">0111107269</strain>
        <tissue evidence="2">Whole body</tissue>
    </source>
</reference>
<dbReference type="Proteomes" id="UP000250275">
    <property type="component" value="Unassembled WGS sequence"/>
</dbReference>
<accession>A0A310S830</accession>
<feature type="compositionally biased region" description="Low complexity" evidence="1">
    <location>
        <begin position="63"/>
        <end position="98"/>
    </location>
</feature>